<dbReference type="EMBL" id="JACGWK010001362">
    <property type="protein sequence ID" value="KAL0290286.1"/>
    <property type="molecule type" value="Genomic_DNA"/>
</dbReference>
<accession>A0AAW2J6Y2</accession>
<protein>
    <recommendedName>
        <fullName evidence="2">Chlorophyll a-b binding protein, chloroplastic</fullName>
    </recommendedName>
</protein>
<sequence length="63" mass="6606">GTAARTGLLPHVSCEVGRVEEAVGWAVGGRTDPAVQGTVWFPYTVPEKTGWLAEDVHGLSGTE</sequence>
<organism evidence="1">
    <name type="scientific">Sesamum angustifolium</name>
    <dbReference type="NCBI Taxonomy" id="2727405"/>
    <lineage>
        <taxon>Eukaryota</taxon>
        <taxon>Viridiplantae</taxon>
        <taxon>Streptophyta</taxon>
        <taxon>Embryophyta</taxon>
        <taxon>Tracheophyta</taxon>
        <taxon>Spermatophyta</taxon>
        <taxon>Magnoliopsida</taxon>
        <taxon>eudicotyledons</taxon>
        <taxon>Gunneridae</taxon>
        <taxon>Pentapetalae</taxon>
        <taxon>asterids</taxon>
        <taxon>lamiids</taxon>
        <taxon>Lamiales</taxon>
        <taxon>Pedaliaceae</taxon>
        <taxon>Sesamum</taxon>
    </lineage>
</organism>
<proteinExistence type="predicted"/>
<evidence type="ECO:0008006" key="2">
    <source>
        <dbReference type="Google" id="ProtNLM"/>
    </source>
</evidence>
<name>A0AAW2J6Y2_9LAMI</name>
<dbReference type="AlphaFoldDB" id="A0AAW2J6Y2"/>
<comment type="caution">
    <text evidence="1">The sequence shown here is derived from an EMBL/GenBank/DDBJ whole genome shotgun (WGS) entry which is preliminary data.</text>
</comment>
<feature type="non-terminal residue" evidence="1">
    <location>
        <position position="1"/>
    </location>
</feature>
<evidence type="ECO:0000313" key="1">
    <source>
        <dbReference type="EMBL" id="KAL0290286.1"/>
    </source>
</evidence>
<reference evidence="1" key="1">
    <citation type="submission" date="2020-06" db="EMBL/GenBank/DDBJ databases">
        <authorList>
            <person name="Li T."/>
            <person name="Hu X."/>
            <person name="Zhang T."/>
            <person name="Song X."/>
            <person name="Zhang H."/>
            <person name="Dai N."/>
            <person name="Sheng W."/>
            <person name="Hou X."/>
            <person name="Wei L."/>
        </authorList>
    </citation>
    <scope>NUCLEOTIDE SEQUENCE</scope>
    <source>
        <strain evidence="1">G01</strain>
        <tissue evidence="1">Leaf</tissue>
    </source>
</reference>
<reference evidence="1" key="2">
    <citation type="journal article" date="2024" name="Plant">
        <title>Genomic evolution and insights into agronomic trait innovations of Sesamum species.</title>
        <authorList>
            <person name="Miao H."/>
            <person name="Wang L."/>
            <person name="Qu L."/>
            <person name="Liu H."/>
            <person name="Sun Y."/>
            <person name="Le M."/>
            <person name="Wang Q."/>
            <person name="Wei S."/>
            <person name="Zheng Y."/>
            <person name="Lin W."/>
            <person name="Duan Y."/>
            <person name="Cao H."/>
            <person name="Xiong S."/>
            <person name="Wang X."/>
            <person name="Wei L."/>
            <person name="Li C."/>
            <person name="Ma Q."/>
            <person name="Ju M."/>
            <person name="Zhao R."/>
            <person name="Li G."/>
            <person name="Mu C."/>
            <person name="Tian Q."/>
            <person name="Mei H."/>
            <person name="Zhang T."/>
            <person name="Gao T."/>
            <person name="Zhang H."/>
        </authorList>
    </citation>
    <scope>NUCLEOTIDE SEQUENCE</scope>
    <source>
        <strain evidence="1">G01</strain>
    </source>
</reference>
<gene>
    <name evidence="1" type="ORF">Sangu_2578700</name>
</gene>